<reference evidence="3 4" key="1">
    <citation type="submission" date="2021-08" db="EMBL/GenBank/DDBJ databases">
        <title>WGS of actinomycetes from Thailand.</title>
        <authorList>
            <person name="Thawai C."/>
        </authorList>
    </citation>
    <scope>NUCLEOTIDE SEQUENCE [LARGE SCALE GENOMIC DNA]</scope>
    <source>
        <strain evidence="3 4">PLK6-54</strain>
    </source>
</reference>
<evidence type="ECO:0000313" key="4">
    <source>
        <dbReference type="Proteomes" id="UP000778578"/>
    </source>
</evidence>
<evidence type="ECO:0000256" key="2">
    <source>
        <dbReference type="SAM" id="SignalP"/>
    </source>
</evidence>
<accession>A0ABS7Q1F0</accession>
<dbReference type="EMBL" id="JAINZZ010000004">
    <property type="protein sequence ID" value="MBY8876970.1"/>
    <property type="molecule type" value="Genomic_DNA"/>
</dbReference>
<keyword evidence="4" id="KW-1185">Reference proteome</keyword>
<comment type="caution">
    <text evidence="3">The sequence shown here is derived from an EMBL/GenBank/DDBJ whole genome shotgun (WGS) entry which is preliminary data.</text>
</comment>
<dbReference type="Proteomes" id="UP000778578">
    <property type="component" value="Unassembled WGS sequence"/>
</dbReference>
<keyword evidence="2" id="KW-0732">Signal</keyword>
<feature type="compositionally biased region" description="Polar residues" evidence="1">
    <location>
        <begin position="58"/>
        <end position="75"/>
    </location>
</feature>
<name>A0ABS7Q1F0_9ACTN</name>
<feature type="chain" id="PRO_5045404105" description="Enoyl reductase" evidence="2">
    <location>
        <begin position="31"/>
        <end position="356"/>
    </location>
</feature>
<organism evidence="3 4">
    <name type="scientific">Actinacidiphila acidipaludis</name>
    <dbReference type="NCBI Taxonomy" id="2873382"/>
    <lineage>
        <taxon>Bacteria</taxon>
        <taxon>Bacillati</taxon>
        <taxon>Actinomycetota</taxon>
        <taxon>Actinomycetes</taxon>
        <taxon>Kitasatosporales</taxon>
        <taxon>Streptomycetaceae</taxon>
        <taxon>Actinacidiphila</taxon>
    </lineage>
</organism>
<gene>
    <name evidence="3" type="ORF">K7862_04860</name>
</gene>
<feature type="signal peptide" evidence="2">
    <location>
        <begin position="1"/>
        <end position="30"/>
    </location>
</feature>
<protein>
    <recommendedName>
        <fullName evidence="5">Enoyl reductase</fullName>
    </recommendedName>
</protein>
<sequence length="356" mass="37086">MRAVIPMSLIGRGLVLAGVAVVATAGTAFANSDVSKTTSGSSGNGTIGAQVRGVTVTSSNKAGSTSKPLTSSGASWTPPPCWIGPIGGPADFKKMVEKQVKDTDAYPGQPSYAMQAMDEYRRHYEEGYTWSGGGDGYKNFNLDQEGKGQFWGPFENPDSTSPDRFNCNSTLPMWVPNGQLPPAGTPNVITTDMLAKIAAASTEVPGVEITTNPRGTQTVNLPTWVKLQENLAPVVVRASVDLGGGATLWAETTAETHGVHIDPGTPDAQVFPGGGDCPVGANGTVGADYNGDPGATPPCGVTYQRSTQNRGPFQLNVTAVWNVTWRGSDGNTGGFDPATVSDPTPVTVREIQAVNR</sequence>
<feature type="region of interest" description="Disordered" evidence="1">
    <location>
        <begin position="58"/>
        <end position="80"/>
    </location>
</feature>
<evidence type="ECO:0008006" key="5">
    <source>
        <dbReference type="Google" id="ProtNLM"/>
    </source>
</evidence>
<dbReference type="RefSeq" id="WP_222960985.1">
    <property type="nucleotide sequence ID" value="NZ_JAINZZ010000004.1"/>
</dbReference>
<proteinExistence type="predicted"/>
<evidence type="ECO:0000256" key="1">
    <source>
        <dbReference type="SAM" id="MobiDB-lite"/>
    </source>
</evidence>
<evidence type="ECO:0000313" key="3">
    <source>
        <dbReference type="EMBL" id="MBY8876970.1"/>
    </source>
</evidence>